<proteinExistence type="predicted"/>
<gene>
    <name evidence="2" type="ORF">g.6734</name>
</gene>
<name>A0A1B6CC31_9HEMI</name>
<dbReference type="EMBL" id="GEDC01026359">
    <property type="protein sequence ID" value="JAS10939.1"/>
    <property type="molecule type" value="Transcribed_RNA"/>
</dbReference>
<organism evidence="2">
    <name type="scientific">Clastoptera arizonana</name>
    <name type="common">Arizona spittle bug</name>
    <dbReference type="NCBI Taxonomy" id="38151"/>
    <lineage>
        <taxon>Eukaryota</taxon>
        <taxon>Metazoa</taxon>
        <taxon>Ecdysozoa</taxon>
        <taxon>Arthropoda</taxon>
        <taxon>Hexapoda</taxon>
        <taxon>Insecta</taxon>
        <taxon>Pterygota</taxon>
        <taxon>Neoptera</taxon>
        <taxon>Paraneoptera</taxon>
        <taxon>Hemiptera</taxon>
        <taxon>Auchenorrhyncha</taxon>
        <taxon>Cercopoidea</taxon>
        <taxon>Clastopteridae</taxon>
        <taxon>Clastoptera</taxon>
    </lineage>
</organism>
<sequence length="598" mass="67633">EEKINNIGKCENNKNIEKHVRSNSNNGEFCESNIEKCDQRRFKTEELKEKNSNTIEHNENNSDTEEDEESRCGTEKVCKERISKIEEHDKRNNTTKIYDKKHLSNEVNNEKMSNIEENNEGSRNTEVCDKNDDTRNQQIHNESEDIIPCSQEILDVSVCRKALKKLSHISPNKRNCSSKTTSLIKVDHSISSKENNTPVKKSVCRRLVVENEEIDKTEGIIKNDLQGIETCDSGVSSSDGKFKKPCVQTSDEILVIENTSNDANKDLQDVDKSSNKRISRGATTETDVSFSSPRSQSRRCLQIMALINGKEDCVENFTTHSPKTFNKHQQPKLTNSGATEEVESNPQGETWICRHYSPNASPNSSILKRKIENLEPSSPATKEKRKRVSFLDPVVSESLVFSKIEYGRGQIVRSETKSVENKSLDLDTQSQGSLTESESGNSQVPLFPSLDTCKHPVSEILERDVTKQWMKEMEASLERLGVTTVGHLCKLSEATIERLPFPPPKVNRLRTVLQEYFDEISSFPRNKKTSFPQNQADLQATSLRNGKEESVADITEKILTYFHTYPELVQAVGLKLDINIIMSILNVAVSSLKCKQNT</sequence>
<evidence type="ECO:0000256" key="1">
    <source>
        <dbReference type="SAM" id="MobiDB-lite"/>
    </source>
</evidence>
<feature type="compositionally biased region" description="Basic and acidic residues" evidence="1">
    <location>
        <begin position="48"/>
        <end position="60"/>
    </location>
</feature>
<feature type="region of interest" description="Disordered" evidence="1">
    <location>
        <begin position="415"/>
        <end position="448"/>
    </location>
</feature>
<feature type="compositionally biased region" description="Polar residues" evidence="1">
    <location>
        <begin position="331"/>
        <end position="346"/>
    </location>
</feature>
<reference evidence="2" key="1">
    <citation type="submission" date="2015-12" db="EMBL/GenBank/DDBJ databases">
        <title>De novo transcriptome assembly of four potential Pierce s Disease insect vectors from Arizona vineyards.</title>
        <authorList>
            <person name="Tassone E.E."/>
        </authorList>
    </citation>
    <scope>NUCLEOTIDE SEQUENCE</scope>
</reference>
<feature type="non-terminal residue" evidence="2">
    <location>
        <position position="1"/>
    </location>
</feature>
<dbReference type="AlphaFoldDB" id="A0A1B6CC31"/>
<evidence type="ECO:0000313" key="2">
    <source>
        <dbReference type="EMBL" id="JAS10939.1"/>
    </source>
</evidence>
<protein>
    <submittedName>
        <fullName evidence="2">Uncharacterized protein</fullName>
    </submittedName>
</protein>
<feature type="compositionally biased region" description="Basic and acidic residues" evidence="1">
    <location>
        <begin position="415"/>
        <end position="425"/>
    </location>
</feature>
<feature type="compositionally biased region" description="Basic and acidic residues" evidence="1">
    <location>
        <begin position="264"/>
        <end position="274"/>
    </location>
</feature>
<feature type="compositionally biased region" description="Polar residues" evidence="1">
    <location>
        <begin position="281"/>
        <end position="294"/>
    </location>
</feature>
<feature type="region of interest" description="Disordered" evidence="1">
    <location>
        <begin position="48"/>
        <end position="70"/>
    </location>
</feature>
<feature type="compositionally biased region" description="Polar residues" evidence="1">
    <location>
        <begin position="426"/>
        <end position="444"/>
    </location>
</feature>
<accession>A0A1B6CC31</accession>
<feature type="region of interest" description="Disordered" evidence="1">
    <location>
        <begin position="264"/>
        <end position="294"/>
    </location>
</feature>
<feature type="region of interest" description="Disordered" evidence="1">
    <location>
        <begin position="320"/>
        <end position="346"/>
    </location>
</feature>